<protein>
    <submittedName>
        <fullName evidence="4">SsrA-binding protein</fullName>
    </submittedName>
</protein>
<proteinExistence type="inferred from homology"/>
<accession>A0A5B8RHF5</accession>
<sequence>MSKKAGKKKSTGADNVIAVNRKARHEFFIEDTMEAGIALEGWEVKSLRQGRANLTEGYVLLKNDEAWLIGANFPPLPTASTHIHPDPIRTRKLLLHRREIDRLIGATEQKGYTVVPLDLHWKRGNAKLTVGLAKGKKQHDKRADKKERDWQRDRARILKHNV</sequence>
<feature type="compositionally biased region" description="Basic and acidic residues" evidence="3">
    <location>
        <begin position="141"/>
        <end position="154"/>
    </location>
</feature>
<name>A0A5B8RHF5_9ZZZZ</name>
<evidence type="ECO:0000313" key="4">
    <source>
        <dbReference type="EMBL" id="QEA06127.1"/>
    </source>
</evidence>
<keyword evidence="2" id="KW-0694">RNA-binding</keyword>
<evidence type="ECO:0000256" key="1">
    <source>
        <dbReference type="ARBA" id="ARBA00022490"/>
    </source>
</evidence>
<organism evidence="4">
    <name type="scientific">uncultured organism</name>
    <dbReference type="NCBI Taxonomy" id="155900"/>
    <lineage>
        <taxon>unclassified sequences</taxon>
        <taxon>environmental samples</taxon>
    </lineage>
</organism>
<evidence type="ECO:0000256" key="2">
    <source>
        <dbReference type="ARBA" id="ARBA00022884"/>
    </source>
</evidence>
<dbReference type="InterPro" id="IPR023620">
    <property type="entry name" value="SmpB"/>
</dbReference>
<dbReference type="InterPro" id="IPR020081">
    <property type="entry name" value="SsrA-bd_prot_CS"/>
</dbReference>
<dbReference type="HAMAP" id="MF_00023">
    <property type="entry name" value="SmpB"/>
    <property type="match status" value="1"/>
</dbReference>
<dbReference type="NCBIfam" id="NF003843">
    <property type="entry name" value="PRK05422.1"/>
    <property type="match status" value="1"/>
</dbReference>
<dbReference type="PANTHER" id="PTHR30308:SF2">
    <property type="entry name" value="SSRA-BINDING PROTEIN"/>
    <property type="match status" value="1"/>
</dbReference>
<dbReference type="EMBL" id="MN079126">
    <property type="protein sequence ID" value="QEA06127.1"/>
    <property type="molecule type" value="Genomic_DNA"/>
</dbReference>
<evidence type="ECO:0000256" key="3">
    <source>
        <dbReference type="SAM" id="MobiDB-lite"/>
    </source>
</evidence>
<dbReference type="NCBIfam" id="TIGR00086">
    <property type="entry name" value="smpB"/>
    <property type="match status" value="1"/>
</dbReference>
<reference evidence="4" key="1">
    <citation type="submission" date="2019-06" db="EMBL/GenBank/DDBJ databases">
        <authorList>
            <person name="Murdoch R.W."/>
            <person name="Fathepure B."/>
        </authorList>
    </citation>
    <scope>NUCLEOTIDE SEQUENCE</scope>
</reference>
<dbReference type="PROSITE" id="PS01317">
    <property type="entry name" value="SSRP"/>
    <property type="match status" value="1"/>
</dbReference>
<gene>
    <name evidence="4" type="primary">smpB</name>
    <name evidence="4" type="ORF">KBTEX_02456</name>
</gene>
<feature type="region of interest" description="Disordered" evidence="3">
    <location>
        <begin position="133"/>
        <end position="154"/>
    </location>
</feature>
<keyword evidence="1" id="KW-0963">Cytoplasm</keyword>
<dbReference type="GO" id="GO:0003723">
    <property type="term" value="F:RNA binding"/>
    <property type="evidence" value="ECO:0007669"/>
    <property type="project" value="UniProtKB-KW"/>
</dbReference>
<dbReference type="CDD" id="cd09294">
    <property type="entry name" value="SmpB"/>
    <property type="match status" value="1"/>
</dbReference>
<dbReference type="AlphaFoldDB" id="A0A5B8RHF5"/>
<dbReference type="Gene3D" id="2.40.280.10">
    <property type="match status" value="1"/>
</dbReference>
<dbReference type="SUPFAM" id="SSF74982">
    <property type="entry name" value="Small protein B (SmpB)"/>
    <property type="match status" value="1"/>
</dbReference>
<dbReference type="PANTHER" id="PTHR30308">
    <property type="entry name" value="TMRNA-BINDING COMPONENT OF TRANS-TRANSLATION TAGGING COMPLEX"/>
    <property type="match status" value="1"/>
</dbReference>
<dbReference type="Pfam" id="PF01668">
    <property type="entry name" value="SmpB"/>
    <property type="match status" value="1"/>
</dbReference>
<dbReference type="InterPro" id="IPR000037">
    <property type="entry name" value="SsrA-bd_prot"/>
</dbReference>